<keyword evidence="2" id="KW-1185">Reference proteome</keyword>
<dbReference type="AlphaFoldDB" id="A0AAV4VR18"/>
<dbReference type="EMBL" id="BPLR01014997">
    <property type="protein sequence ID" value="GIY72847.1"/>
    <property type="molecule type" value="Genomic_DNA"/>
</dbReference>
<sequence length="164" mass="18954">MPKCTKSVRNRARKNWHLTPDPQSKQLYTNAQSKLRNSIKKFKQDSWNYKLQKPTTEDNSVWRTTSSLNKKRIAIHHLTNPDYANNKAVTNHQNAEALATAYQDQFKDNDIQDSITNDLVYSKINSFNNTCHPVISHSINPSEIIQLIKDTKINKAQVKHNVII</sequence>
<evidence type="ECO:0000313" key="2">
    <source>
        <dbReference type="Proteomes" id="UP001054945"/>
    </source>
</evidence>
<name>A0AAV4VR18_CAEEX</name>
<reference evidence="1 2" key="1">
    <citation type="submission" date="2021-06" db="EMBL/GenBank/DDBJ databases">
        <title>Caerostris extrusa draft genome.</title>
        <authorList>
            <person name="Kono N."/>
            <person name="Arakawa K."/>
        </authorList>
    </citation>
    <scope>NUCLEOTIDE SEQUENCE [LARGE SCALE GENOMIC DNA]</scope>
</reference>
<proteinExistence type="predicted"/>
<organism evidence="1 2">
    <name type="scientific">Caerostris extrusa</name>
    <name type="common">Bark spider</name>
    <name type="synonym">Caerostris bankana</name>
    <dbReference type="NCBI Taxonomy" id="172846"/>
    <lineage>
        <taxon>Eukaryota</taxon>
        <taxon>Metazoa</taxon>
        <taxon>Ecdysozoa</taxon>
        <taxon>Arthropoda</taxon>
        <taxon>Chelicerata</taxon>
        <taxon>Arachnida</taxon>
        <taxon>Araneae</taxon>
        <taxon>Araneomorphae</taxon>
        <taxon>Entelegynae</taxon>
        <taxon>Araneoidea</taxon>
        <taxon>Araneidae</taxon>
        <taxon>Caerostris</taxon>
    </lineage>
</organism>
<dbReference type="Proteomes" id="UP001054945">
    <property type="component" value="Unassembled WGS sequence"/>
</dbReference>
<evidence type="ECO:0000313" key="1">
    <source>
        <dbReference type="EMBL" id="GIY72847.1"/>
    </source>
</evidence>
<comment type="caution">
    <text evidence="1">The sequence shown here is derived from an EMBL/GenBank/DDBJ whole genome shotgun (WGS) entry which is preliminary data.</text>
</comment>
<gene>
    <name evidence="1" type="ORF">CEXT_423161</name>
</gene>
<protein>
    <submittedName>
        <fullName evidence="1">Uncharacterized protein</fullName>
    </submittedName>
</protein>
<accession>A0AAV4VR18</accession>